<organism evidence="1 2">
    <name type="scientific">Snuella lapsa</name>
    <dbReference type="NCBI Taxonomy" id="870481"/>
    <lineage>
        <taxon>Bacteria</taxon>
        <taxon>Pseudomonadati</taxon>
        <taxon>Bacteroidota</taxon>
        <taxon>Flavobacteriia</taxon>
        <taxon>Flavobacteriales</taxon>
        <taxon>Flavobacteriaceae</taxon>
        <taxon>Snuella</taxon>
    </lineage>
</organism>
<sequence length="255" mass="28766">MLIFFSFSNSKLKFIEMMKRLVVMVLFFAGAFQLSAQNNSDLVKHYEAYYKQMKVQGDVQGIINGMTHLNVLAPSQARKDTLAYIYMSEGKYMQALNTIGVEKSTTDSDIAVEVKAVSLKAVKQPKLAIGFFEEMFKRNANALIAYELAELNLQTQQFTEADKHITYGLANAKDDMTKAFYETQTPYQVSLKAAFNYLNALSVYNKDTKANIDAAVDILDATLKMAPNFNLIQLTKSELLRQKQAMQAQESQPKN</sequence>
<accession>A0ABP6WZL2</accession>
<evidence type="ECO:0000313" key="1">
    <source>
        <dbReference type="EMBL" id="GAA3559097.1"/>
    </source>
</evidence>
<keyword evidence="2" id="KW-1185">Reference proteome</keyword>
<evidence type="ECO:0000313" key="2">
    <source>
        <dbReference type="Proteomes" id="UP001500954"/>
    </source>
</evidence>
<proteinExistence type="predicted"/>
<gene>
    <name evidence="1" type="ORF">GCM10022395_07710</name>
</gene>
<comment type="caution">
    <text evidence="1">The sequence shown here is derived from an EMBL/GenBank/DDBJ whole genome shotgun (WGS) entry which is preliminary data.</text>
</comment>
<dbReference type="EMBL" id="BAABCY010000020">
    <property type="protein sequence ID" value="GAA3559097.1"/>
    <property type="molecule type" value="Genomic_DNA"/>
</dbReference>
<name>A0ABP6WZL2_9FLAO</name>
<evidence type="ECO:0008006" key="3">
    <source>
        <dbReference type="Google" id="ProtNLM"/>
    </source>
</evidence>
<reference evidence="2" key="1">
    <citation type="journal article" date="2019" name="Int. J. Syst. Evol. Microbiol.">
        <title>The Global Catalogue of Microorganisms (GCM) 10K type strain sequencing project: providing services to taxonomists for standard genome sequencing and annotation.</title>
        <authorList>
            <consortium name="The Broad Institute Genomics Platform"/>
            <consortium name="The Broad Institute Genome Sequencing Center for Infectious Disease"/>
            <person name="Wu L."/>
            <person name="Ma J."/>
        </authorList>
    </citation>
    <scope>NUCLEOTIDE SEQUENCE [LARGE SCALE GENOMIC DNA]</scope>
    <source>
        <strain evidence="2">JCM 17111</strain>
    </source>
</reference>
<dbReference type="Proteomes" id="UP001500954">
    <property type="component" value="Unassembled WGS sequence"/>
</dbReference>
<protein>
    <recommendedName>
        <fullName evidence="3">Tetratricopeptide repeat protein</fullName>
    </recommendedName>
</protein>